<dbReference type="Proteomes" id="UP000199301">
    <property type="component" value="Unassembled WGS sequence"/>
</dbReference>
<protein>
    <submittedName>
        <fullName evidence="3">Uncharacterized protein</fullName>
    </submittedName>
</protein>
<organism evidence="3 4">
    <name type="scientific">Actinopolyspora saharensis</name>
    <dbReference type="NCBI Taxonomy" id="995062"/>
    <lineage>
        <taxon>Bacteria</taxon>
        <taxon>Bacillati</taxon>
        <taxon>Actinomycetota</taxon>
        <taxon>Actinomycetes</taxon>
        <taxon>Actinopolysporales</taxon>
        <taxon>Actinopolysporaceae</taxon>
        <taxon>Actinopolyspora</taxon>
    </lineage>
</organism>
<proteinExistence type="predicted"/>
<feature type="transmembrane region" description="Helical" evidence="2">
    <location>
        <begin position="6"/>
        <end position="29"/>
    </location>
</feature>
<dbReference type="EMBL" id="FNKO01000001">
    <property type="protein sequence ID" value="SDQ28325.1"/>
    <property type="molecule type" value="Genomic_DNA"/>
</dbReference>
<keyword evidence="2" id="KW-1133">Transmembrane helix</keyword>
<evidence type="ECO:0000313" key="3">
    <source>
        <dbReference type="EMBL" id="SDQ28325.1"/>
    </source>
</evidence>
<name>A0A1H0ZLD3_9ACTN</name>
<dbReference type="STRING" id="995062.SAMN04489718_1120"/>
<evidence type="ECO:0000313" key="4">
    <source>
        <dbReference type="Proteomes" id="UP000199301"/>
    </source>
</evidence>
<sequence length="54" mass="5657">MLIDVLVEVGITVFVVLTLLISCVVLAVARPPRSSCKPSAARRGGGHPLFPRGS</sequence>
<feature type="region of interest" description="Disordered" evidence="1">
    <location>
        <begin position="31"/>
        <end position="54"/>
    </location>
</feature>
<evidence type="ECO:0000256" key="2">
    <source>
        <dbReference type="SAM" id="Phobius"/>
    </source>
</evidence>
<keyword evidence="2" id="KW-0472">Membrane</keyword>
<gene>
    <name evidence="3" type="ORF">SAMN04489718_1120</name>
</gene>
<dbReference type="AlphaFoldDB" id="A0A1H0ZLD3"/>
<keyword evidence="4" id="KW-1185">Reference proteome</keyword>
<reference evidence="4" key="1">
    <citation type="submission" date="2016-10" db="EMBL/GenBank/DDBJ databases">
        <authorList>
            <person name="Varghese N."/>
            <person name="Submissions S."/>
        </authorList>
    </citation>
    <scope>NUCLEOTIDE SEQUENCE [LARGE SCALE GENOMIC DNA]</scope>
    <source>
        <strain evidence="4">DSM 45459</strain>
    </source>
</reference>
<dbReference type="RefSeq" id="WP_165631544.1">
    <property type="nucleotide sequence ID" value="NZ_FNKO01000001.1"/>
</dbReference>
<keyword evidence="2" id="KW-0812">Transmembrane</keyword>
<accession>A0A1H0ZLD3</accession>
<evidence type="ECO:0000256" key="1">
    <source>
        <dbReference type="SAM" id="MobiDB-lite"/>
    </source>
</evidence>